<proteinExistence type="predicted"/>
<dbReference type="EMBL" id="FO203431">
    <property type="protein sequence ID" value="CCH88226.1"/>
    <property type="molecule type" value="Genomic_DNA"/>
</dbReference>
<dbReference type="Pfam" id="PF12710">
    <property type="entry name" value="HAD"/>
    <property type="match status" value="1"/>
</dbReference>
<organism evidence="1 2">
    <name type="scientific">Modestobacter italicus (strain DSM 44449 / CECT 9708 / BC 501)</name>
    <dbReference type="NCBI Taxonomy" id="2732864"/>
    <lineage>
        <taxon>Bacteria</taxon>
        <taxon>Bacillati</taxon>
        <taxon>Actinomycetota</taxon>
        <taxon>Actinomycetes</taxon>
        <taxon>Geodermatophilales</taxon>
        <taxon>Geodermatophilaceae</taxon>
        <taxon>Modestobacter</taxon>
    </lineage>
</organism>
<gene>
    <name evidence="1" type="ordered locus">MODMU_2797</name>
</gene>
<keyword evidence="2" id="KW-1185">Reference proteome</keyword>
<dbReference type="AlphaFoldDB" id="I4EXW3"/>
<dbReference type="OMA" id="AMIVHHT"/>
<dbReference type="Gene3D" id="3.40.50.1000">
    <property type="entry name" value="HAD superfamily/HAD-like"/>
    <property type="match status" value="1"/>
</dbReference>
<evidence type="ECO:0000313" key="1">
    <source>
        <dbReference type="EMBL" id="CCH88226.1"/>
    </source>
</evidence>
<protein>
    <submittedName>
        <fullName evidence="1">Acid phosphatase</fullName>
        <ecNumber evidence="1">3.1.3.2</ecNumber>
    </submittedName>
</protein>
<evidence type="ECO:0000313" key="2">
    <source>
        <dbReference type="Proteomes" id="UP000006461"/>
    </source>
</evidence>
<dbReference type="eggNOG" id="COG0560">
    <property type="taxonomic scope" value="Bacteria"/>
</dbReference>
<dbReference type="InterPro" id="IPR036412">
    <property type="entry name" value="HAD-like_sf"/>
</dbReference>
<sequence length="320" mass="34502">MDSAALAGPTAVGTDPLPSWRPGAARDAVVAFVDRVRGADGTEPVPVEERVAVFDNDGTLWCEKPMPVQLDFVLRRLVEMVQADPALGDRQPWKAARDRDAGWLASTVAEHYAGDDRKAEVLMAGILAGYAGMTVEDFEQRSRGFLRTAGHPTLGRPYLECTYRPMVELLAHLAASGFTSYIASGGGRDFIRPVSQELYGVPPERVIGSTATLAFAEDGAGGALTHTPVPDLLDDGLQKPIRIWSRVGRRPLLAAGNSDGDGAMLDFAQRPGLPSLRLLLVHDDAEREFSYTTGAEAALARAGRDGWTLVSMRDDWATVF</sequence>
<dbReference type="KEGG" id="mmar:MODMU_2797"/>
<dbReference type="Proteomes" id="UP000006461">
    <property type="component" value="Chromosome"/>
</dbReference>
<keyword evidence="1" id="KW-0378">Hydrolase</keyword>
<dbReference type="HOGENOM" id="CLU_052514_0_0_11"/>
<reference evidence="1 2" key="1">
    <citation type="journal article" date="2012" name="J. Bacteriol.">
        <title>Genome Sequence of Radiation-Resistant Modestobacter marinus Strain BC501, a Representative Actinobacterium That Thrives on Calcareous Stone Surfaces.</title>
        <authorList>
            <person name="Normand P."/>
            <person name="Gury J."/>
            <person name="Pujic P."/>
            <person name="Chouaia B."/>
            <person name="Crotti E."/>
            <person name="Brusetti L."/>
            <person name="Daffonchio D."/>
            <person name="Vacherie B."/>
            <person name="Barbe V."/>
            <person name="Medigue C."/>
            <person name="Calteau A."/>
            <person name="Ghodhbane-Gtari F."/>
            <person name="Essoussi I."/>
            <person name="Nouioui I."/>
            <person name="Abbassi-Ghozzi I."/>
            <person name="Gtari M."/>
        </authorList>
    </citation>
    <scope>NUCLEOTIDE SEQUENCE [LARGE SCALE GENOMIC DNA]</scope>
    <source>
        <strain evidence="2">BC 501</strain>
    </source>
</reference>
<dbReference type="EC" id="3.1.3.2" evidence="1"/>
<dbReference type="OrthoDB" id="9799365at2"/>
<dbReference type="GO" id="GO:0003993">
    <property type="term" value="F:acid phosphatase activity"/>
    <property type="evidence" value="ECO:0007669"/>
    <property type="project" value="UniProtKB-EC"/>
</dbReference>
<dbReference type="PATRIC" id="fig|477641.3.peg.2655"/>
<dbReference type="SUPFAM" id="SSF56784">
    <property type="entry name" value="HAD-like"/>
    <property type="match status" value="1"/>
</dbReference>
<accession>I4EXW3</accession>
<dbReference type="InterPro" id="IPR023214">
    <property type="entry name" value="HAD_sf"/>
</dbReference>
<dbReference type="STRING" id="477641.MODMU_2797"/>
<name>I4EXW3_MODI5</name>